<dbReference type="Gene3D" id="3.40.630.40">
    <property type="entry name" value="Zn-dependent exopeptidases"/>
    <property type="match status" value="1"/>
</dbReference>
<gene>
    <name evidence="1" type="ORF">SAMN06297144_2643</name>
</gene>
<protein>
    <submittedName>
        <fullName evidence="1">Predicted N-formylglutamate amidohydrolase</fullName>
    </submittedName>
</protein>
<dbReference type="SUPFAM" id="SSF53187">
    <property type="entry name" value="Zn-dependent exopeptidases"/>
    <property type="match status" value="1"/>
</dbReference>
<dbReference type="AlphaFoldDB" id="A0A285R091"/>
<dbReference type="OrthoDB" id="9815326at2"/>
<dbReference type="Proteomes" id="UP000219494">
    <property type="component" value="Unassembled WGS sequence"/>
</dbReference>
<sequence>MSARVLDGSGDVLLLCDHASAAVPDDIALGVAPTVMAKHVALDIGAEALTLALAARLDVRAALGTVSRLDIDLHREPDHPQLIPVVSDGYEVPGNHAADRAERIRRFHSPYHRAVHDLVRVRRPALIVAVHSFTPRLEVGRAADRRWDMGVLSNRDRRAADLAIAFLAQENLVVGDNEPYSGRLLNATLNRHAEARGIPSLSLEVRNDHLLSAPGVATMCDIVARCVAHVRDGLARGRHSAT</sequence>
<accession>A0A285R091</accession>
<name>A0A285R091_9SPHN</name>
<dbReference type="GO" id="GO:0016787">
    <property type="term" value="F:hydrolase activity"/>
    <property type="evidence" value="ECO:0007669"/>
    <property type="project" value="UniProtKB-KW"/>
</dbReference>
<proteinExistence type="predicted"/>
<evidence type="ECO:0000313" key="2">
    <source>
        <dbReference type="Proteomes" id="UP000219494"/>
    </source>
</evidence>
<dbReference type="InterPro" id="IPR011227">
    <property type="entry name" value="UCP029730"/>
</dbReference>
<dbReference type="RefSeq" id="WP_097064502.1">
    <property type="nucleotide sequence ID" value="NZ_OBMI01000003.1"/>
</dbReference>
<dbReference type="InterPro" id="IPR007709">
    <property type="entry name" value="N-FG_amidohydro"/>
</dbReference>
<keyword evidence="2" id="KW-1185">Reference proteome</keyword>
<evidence type="ECO:0000313" key="1">
    <source>
        <dbReference type="EMBL" id="SOB87511.1"/>
    </source>
</evidence>
<keyword evidence="1" id="KW-0378">Hydrolase</keyword>
<organism evidence="1 2">
    <name type="scientific">Sphingomonas guangdongensis</name>
    <dbReference type="NCBI Taxonomy" id="1141890"/>
    <lineage>
        <taxon>Bacteria</taxon>
        <taxon>Pseudomonadati</taxon>
        <taxon>Pseudomonadota</taxon>
        <taxon>Alphaproteobacteria</taxon>
        <taxon>Sphingomonadales</taxon>
        <taxon>Sphingomonadaceae</taxon>
        <taxon>Sphingomonas</taxon>
    </lineage>
</organism>
<reference evidence="1 2" key="1">
    <citation type="submission" date="2017-07" db="EMBL/GenBank/DDBJ databases">
        <authorList>
            <person name="Sun Z.S."/>
            <person name="Albrecht U."/>
            <person name="Echele G."/>
            <person name="Lee C.C."/>
        </authorList>
    </citation>
    <scope>NUCLEOTIDE SEQUENCE [LARGE SCALE GENOMIC DNA]</scope>
    <source>
        <strain evidence="1 2">CGMCC 1.12672</strain>
    </source>
</reference>
<dbReference type="PIRSF" id="PIRSF029730">
    <property type="entry name" value="UCP029730"/>
    <property type="match status" value="1"/>
</dbReference>
<dbReference type="EMBL" id="OBMI01000003">
    <property type="protein sequence ID" value="SOB87511.1"/>
    <property type="molecule type" value="Genomic_DNA"/>
</dbReference>
<dbReference type="Pfam" id="PF05013">
    <property type="entry name" value="FGase"/>
    <property type="match status" value="1"/>
</dbReference>